<dbReference type="GO" id="GO:0016887">
    <property type="term" value="F:ATP hydrolysis activity"/>
    <property type="evidence" value="ECO:0007669"/>
    <property type="project" value="InterPro"/>
</dbReference>
<dbReference type="PROSITE" id="PS50893">
    <property type="entry name" value="ABC_TRANSPORTER_2"/>
    <property type="match status" value="2"/>
</dbReference>
<dbReference type="InterPro" id="IPR010929">
    <property type="entry name" value="PDR_CDR_ABC"/>
</dbReference>
<comment type="similarity">
    <text evidence="2">Belongs to the ABC transporter superfamily. ABCG family. PDR (TC 3.A.1.205) subfamily.</text>
</comment>
<dbReference type="InterPro" id="IPR029481">
    <property type="entry name" value="ABC_trans_N"/>
</dbReference>
<dbReference type="InterPro" id="IPR003593">
    <property type="entry name" value="AAA+_ATPase"/>
</dbReference>
<evidence type="ECO:0000256" key="10">
    <source>
        <dbReference type="ARBA" id="ARBA00023136"/>
    </source>
</evidence>
<evidence type="ECO:0000256" key="3">
    <source>
        <dbReference type="ARBA" id="ARBA00022448"/>
    </source>
</evidence>
<feature type="compositionally biased region" description="Polar residues" evidence="12">
    <location>
        <begin position="403"/>
        <end position="413"/>
    </location>
</feature>
<protein>
    <submittedName>
        <fullName evidence="15">ABC transporter</fullName>
    </submittedName>
</protein>
<evidence type="ECO:0000259" key="14">
    <source>
        <dbReference type="PROSITE" id="PS50893"/>
    </source>
</evidence>
<dbReference type="OrthoDB" id="245989at2759"/>
<dbReference type="PANTHER" id="PTHR19241">
    <property type="entry name" value="ATP-BINDING CASSETTE TRANSPORTER"/>
    <property type="match status" value="1"/>
</dbReference>
<dbReference type="Gene3D" id="3.40.50.300">
    <property type="entry name" value="P-loop containing nucleotide triphosphate hydrolases"/>
    <property type="match status" value="2"/>
</dbReference>
<keyword evidence="5 13" id="KW-0812">Transmembrane</keyword>
<feature type="compositionally biased region" description="Polar residues" evidence="12">
    <location>
        <begin position="16"/>
        <end position="38"/>
    </location>
</feature>
<accession>A0A3A2ZQQ1</accession>
<dbReference type="CDD" id="cd03233">
    <property type="entry name" value="ABCG_PDR_domain1"/>
    <property type="match status" value="1"/>
</dbReference>
<keyword evidence="9 13" id="KW-1133">Transmembrane helix</keyword>
<evidence type="ECO:0000313" key="16">
    <source>
        <dbReference type="Proteomes" id="UP000266188"/>
    </source>
</evidence>
<feature type="transmembrane region" description="Helical" evidence="13">
    <location>
        <begin position="1211"/>
        <end position="1234"/>
    </location>
</feature>
<dbReference type="InterPro" id="IPR043926">
    <property type="entry name" value="ABCG_dom"/>
</dbReference>
<feature type="transmembrane region" description="Helical" evidence="13">
    <location>
        <begin position="623"/>
        <end position="648"/>
    </location>
</feature>
<evidence type="ECO:0000256" key="1">
    <source>
        <dbReference type="ARBA" id="ARBA00004651"/>
    </source>
</evidence>
<dbReference type="SUPFAM" id="SSF52540">
    <property type="entry name" value="P-loop containing nucleoside triphosphate hydrolases"/>
    <property type="match status" value="2"/>
</dbReference>
<evidence type="ECO:0000256" key="6">
    <source>
        <dbReference type="ARBA" id="ARBA00022737"/>
    </source>
</evidence>
<evidence type="ECO:0000256" key="7">
    <source>
        <dbReference type="ARBA" id="ARBA00022741"/>
    </source>
</evidence>
<dbReference type="FunFam" id="3.40.50.300:FF:000054">
    <property type="entry name" value="ABC multidrug transporter atrF"/>
    <property type="match status" value="1"/>
</dbReference>
<evidence type="ECO:0000256" key="13">
    <source>
        <dbReference type="SAM" id="Phobius"/>
    </source>
</evidence>
<gene>
    <name evidence="15" type="ORF">PHISCL_07423</name>
</gene>
<feature type="transmembrane region" description="Helical" evidence="13">
    <location>
        <begin position="1255"/>
        <end position="1281"/>
    </location>
</feature>
<dbReference type="Proteomes" id="UP000266188">
    <property type="component" value="Unassembled WGS sequence"/>
</dbReference>
<evidence type="ECO:0000256" key="2">
    <source>
        <dbReference type="ARBA" id="ARBA00006012"/>
    </source>
</evidence>
<sequence length="1483" mass="166003">MASDEKNEKGGEALYNTDSHSPGSDSDTHDSTLASESRSPMGLIDEEEIETLNRIATQSSRRRSSVYAEHVPARSPTLVTISEDDPDLNPEGPSFDLNKWLKAALRESEKKGREENRTGIVVKNLTVSGTGAALQLQNTVSSVASAPLRIGEMVKHHRSPPKRILNEFNGLMKSGELLLVFGRPGSGCSTFLKSLCGELHGLSLSKESVIHYDGVPQRRMIKEFKGEVVYNQEVDKHFPHLTVGQTLEFAATARTPANRIRDMSRQEFAKHITQVVMAVFGLSHTYNTKVGNDFVRGVSGGERKRVSIAEMALARSPLAAWDNSTRGLDAATALKFVEALRLSADLSRSAHAVAIYQASQSIYDIFDKVTVLYEGRQIYFGSAKTAKAFFERQGWECPQRQTTGDFLTSVTNPSERKPRPGMENKVPRTVEEFEEYWRKSPEYEKLQSEISDYERQHPLEESGPAVAAFQEKKREVQAKHTRPKSPYLLSVPMQIKLNTKRAYQRVWNDISSTVSTIVSQIIMALIIGSVFYGTPAATQGFTAKGATLFFAVLLNALIAMSEINSLYSQRPIVEKHNSYAFYHPATEAIAGVVSDIPVKFTIAVVFNIILYFLAGLHRSPGQFFLYLLVTFIVMFVMSAVFRTLAAITQTVSQAMGLAGLMILALVVYTGFVLPVPSMHPWFEWIHYLNPIFYAYEMLMANEFHGHYYTCSQFIPAYDNMSGNTFVCSSPGSKAGQRTILGDDYIQVNYQYSYGHVWRNFGILIAFLVGFMAIYFIATEINSSTSSTAEVLVFRRGHAPAYLQSGSKKADAENKGEDVNGAKPAADAHEGDVSVIPPQKDIFTWRDVCYDIEIKGEPRRLLDEVSGWVKPGTLTALMGVSGAGKTTLLDVLAHRTSMGVVTGSMFVNGKGLDESFQRSTGYVQQQDLHLDTATVRESLRFSALLRQPPSVSIKEKYDYVEDVIQMLNMEDFAEAVVGVPGQGLNVEQRKLLTIGVELAAKPKLLLFLDEPTSGLDSQSSWAICSFLRKLADSGQAVLCTIHQPSAILFQQFDQLLFLARGGKTVYFGPIGENSRTLLDYFESNGARKCGDEENPAEWMLEIVNAGKNDKDENWFDVWKKSSEAQAVQTEIDRIHKEREGMTGGEDNDSRSHSEFAMPFWFQLYLVTYRVFQQYWRMPEYIASKWLLGILSGLFIGFSFFNAKTSLQGMQTVIYSLFMLCTIFSSLVQQVMPLFVTQRNLYEVRERPSKAYSWKAFLIANVIVEIPYQIMMGILTYGSYYYAVVGVQDSERQGLVLLLCVQFFIYASTFAHMVIAAMPDTETASAVVVLLFAMSLTFCGVMQPKDALPGFWIFMYRVSPFTYWIGAMASTQLHDRVVKCSQSEMSIFDPPSGQTCGEYLAPYMKLAGGQLSNPNATSDCSFCSLSKADDFLSSVNIFWGERWRNFGIMWAYIVFNIFLATLLYYTFRVKSWNLSGLKDKFSKKK</sequence>
<evidence type="ECO:0000256" key="4">
    <source>
        <dbReference type="ARBA" id="ARBA00022475"/>
    </source>
</evidence>
<feature type="transmembrane region" description="Helical" evidence="13">
    <location>
        <begin position="756"/>
        <end position="777"/>
    </location>
</feature>
<feature type="compositionally biased region" description="Basic and acidic residues" evidence="12">
    <location>
        <begin position="807"/>
        <end position="828"/>
    </location>
</feature>
<dbReference type="GO" id="GO:0005886">
    <property type="term" value="C:plasma membrane"/>
    <property type="evidence" value="ECO:0007669"/>
    <property type="project" value="UniProtKB-SubCell"/>
</dbReference>
<dbReference type="InterPro" id="IPR013525">
    <property type="entry name" value="ABC2_TM"/>
</dbReference>
<feature type="transmembrane region" description="Helical" evidence="13">
    <location>
        <begin position="1347"/>
        <end position="1367"/>
    </location>
</feature>
<evidence type="ECO:0000313" key="15">
    <source>
        <dbReference type="EMBL" id="RJE20245.1"/>
    </source>
</evidence>
<dbReference type="STRING" id="2070753.A0A3A2ZQQ1"/>
<dbReference type="SMART" id="SM00382">
    <property type="entry name" value="AAA"/>
    <property type="match status" value="2"/>
</dbReference>
<feature type="region of interest" description="Disordered" evidence="12">
    <location>
        <begin position="403"/>
        <end position="423"/>
    </location>
</feature>
<feature type="region of interest" description="Disordered" evidence="12">
    <location>
        <begin position="804"/>
        <end position="828"/>
    </location>
</feature>
<feature type="domain" description="ABC transporter" evidence="14">
    <location>
        <begin position="148"/>
        <end position="399"/>
    </location>
</feature>
<dbReference type="InterPro" id="IPR034003">
    <property type="entry name" value="ABCG_PDR_2"/>
</dbReference>
<feature type="transmembrane region" description="Helical" evidence="13">
    <location>
        <begin position="1322"/>
        <end position="1341"/>
    </location>
</feature>
<keyword evidence="16" id="KW-1185">Reference proteome</keyword>
<keyword evidence="6" id="KW-0677">Repeat</keyword>
<dbReference type="GO" id="GO:0140359">
    <property type="term" value="F:ABC-type transporter activity"/>
    <property type="evidence" value="ECO:0007669"/>
    <property type="project" value="InterPro"/>
</dbReference>
<dbReference type="EMBL" id="MVGC01000325">
    <property type="protein sequence ID" value="RJE20245.1"/>
    <property type="molecule type" value="Genomic_DNA"/>
</dbReference>
<dbReference type="InterPro" id="IPR027417">
    <property type="entry name" value="P-loop_NTPase"/>
</dbReference>
<dbReference type="Pfam" id="PF14510">
    <property type="entry name" value="ABC_trans_N"/>
    <property type="match status" value="1"/>
</dbReference>
<evidence type="ECO:0000256" key="8">
    <source>
        <dbReference type="ARBA" id="ARBA00022840"/>
    </source>
</evidence>
<keyword evidence="4" id="KW-1003">Cell membrane</keyword>
<feature type="transmembrane region" description="Helical" evidence="13">
    <location>
        <begin position="596"/>
        <end position="616"/>
    </location>
</feature>
<dbReference type="Pfam" id="PF19055">
    <property type="entry name" value="ABC2_membrane_7"/>
    <property type="match status" value="1"/>
</dbReference>
<evidence type="ECO:0000256" key="9">
    <source>
        <dbReference type="ARBA" id="ARBA00022989"/>
    </source>
</evidence>
<dbReference type="InterPro" id="IPR034001">
    <property type="entry name" value="ABCG_PDR_1"/>
</dbReference>
<dbReference type="Pfam" id="PF00005">
    <property type="entry name" value="ABC_tran"/>
    <property type="match status" value="2"/>
</dbReference>
<dbReference type="CDD" id="cd03232">
    <property type="entry name" value="ABCG_PDR_domain2"/>
    <property type="match status" value="1"/>
</dbReference>
<proteinExistence type="inferred from homology"/>
<evidence type="ECO:0000256" key="5">
    <source>
        <dbReference type="ARBA" id="ARBA00022692"/>
    </source>
</evidence>
<feature type="transmembrane region" description="Helical" evidence="13">
    <location>
        <begin position="1293"/>
        <end position="1315"/>
    </location>
</feature>
<reference evidence="16" key="1">
    <citation type="submission" date="2017-02" db="EMBL/GenBank/DDBJ databases">
        <authorList>
            <person name="Tafer H."/>
            <person name="Lopandic K."/>
        </authorList>
    </citation>
    <scope>NUCLEOTIDE SEQUENCE [LARGE SCALE GENOMIC DNA]</scope>
    <source>
        <strain evidence="16">CBS 366.77</strain>
    </source>
</reference>
<keyword evidence="8" id="KW-0067">ATP-binding</keyword>
<feature type="transmembrane region" description="Helical" evidence="13">
    <location>
        <begin position="514"/>
        <end position="534"/>
    </location>
</feature>
<keyword evidence="11" id="KW-0325">Glycoprotein</keyword>
<keyword evidence="10 13" id="KW-0472">Membrane</keyword>
<feature type="domain" description="ABC transporter" evidence="14">
    <location>
        <begin position="842"/>
        <end position="1084"/>
    </location>
</feature>
<evidence type="ECO:0000256" key="12">
    <source>
        <dbReference type="SAM" id="MobiDB-lite"/>
    </source>
</evidence>
<dbReference type="InterPro" id="IPR003439">
    <property type="entry name" value="ABC_transporter-like_ATP-bd"/>
</dbReference>
<dbReference type="Pfam" id="PF01061">
    <property type="entry name" value="ABC2_membrane"/>
    <property type="match status" value="2"/>
</dbReference>
<name>A0A3A2ZQQ1_9EURO</name>
<keyword evidence="7" id="KW-0547">Nucleotide-binding</keyword>
<feature type="compositionally biased region" description="Basic and acidic residues" evidence="12">
    <location>
        <begin position="414"/>
        <end position="423"/>
    </location>
</feature>
<comment type="caution">
    <text evidence="15">The sequence shown here is derived from an EMBL/GenBank/DDBJ whole genome shotgun (WGS) entry which is preliminary data.</text>
</comment>
<comment type="subcellular location">
    <subcellularLocation>
        <location evidence="1">Cell membrane</location>
        <topology evidence="1">Multi-pass membrane protein</topology>
    </subcellularLocation>
</comment>
<dbReference type="InterPro" id="IPR017871">
    <property type="entry name" value="ABC_transporter-like_CS"/>
</dbReference>
<feature type="transmembrane region" description="Helical" evidence="13">
    <location>
        <begin position="1182"/>
        <end position="1199"/>
    </location>
</feature>
<organism evidence="15 16">
    <name type="scientific">Aspergillus sclerotialis</name>
    <dbReference type="NCBI Taxonomy" id="2070753"/>
    <lineage>
        <taxon>Eukaryota</taxon>
        <taxon>Fungi</taxon>
        <taxon>Dikarya</taxon>
        <taxon>Ascomycota</taxon>
        <taxon>Pezizomycotina</taxon>
        <taxon>Eurotiomycetes</taxon>
        <taxon>Eurotiomycetidae</taxon>
        <taxon>Eurotiales</taxon>
        <taxon>Aspergillaceae</taxon>
        <taxon>Aspergillus</taxon>
        <taxon>Aspergillus subgen. Polypaecilum</taxon>
    </lineage>
</organism>
<keyword evidence="3" id="KW-0813">Transport</keyword>
<feature type="transmembrane region" description="Helical" evidence="13">
    <location>
        <begin position="1444"/>
        <end position="1465"/>
    </location>
</feature>
<dbReference type="GO" id="GO:0005524">
    <property type="term" value="F:ATP binding"/>
    <property type="evidence" value="ECO:0007669"/>
    <property type="project" value="UniProtKB-KW"/>
</dbReference>
<feature type="region of interest" description="Disordered" evidence="12">
    <location>
        <begin position="1"/>
        <end position="47"/>
    </location>
</feature>
<feature type="transmembrane region" description="Helical" evidence="13">
    <location>
        <begin position="654"/>
        <end position="675"/>
    </location>
</feature>
<dbReference type="FunFam" id="3.40.50.300:FF:001601">
    <property type="entry name" value="ABC multidrug transporter"/>
    <property type="match status" value="1"/>
</dbReference>
<feature type="compositionally biased region" description="Basic and acidic residues" evidence="12">
    <location>
        <begin position="1"/>
        <end position="11"/>
    </location>
</feature>
<dbReference type="PROSITE" id="PS00211">
    <property type="entry name" value="ABC_TRANSPORTER_1"/>
    <property type="match status" value="1"/>
</dbReference>
<feature type="transmembrane region" description="Helical" evidence="13">
    <location>
        <begin position="546"/>
        <end position="567"/>
    </location>
</feature>
<evidence type="ECO:0000256" key="11">
    <source>
        <dbReference type="ARBA" id="ARBA00023180"/>
    </source>
</evidence>
<dbReference type="Pfam" id="PF06422">
    <property type="entry name" value="PDR_CDR"/>
    <property type="match status" value="1"/>
</dbReference>